<dbReference type="InterPro" id="IPR043504">
    <property type="entry name" value="Peptidase_S1_PA_chymotrypsin"/>
</dbReference>
<dbReference type="GO" id="GO:0006508">
    <property type="term" value="P:proteolysis"/>
    <property type="evidence" value="ECO:0007669"/>
    <property type="project" value="UniProtKB-KW"/>
</dbReference>
<keyword evidence="1" id="KW-0378">Hydrolase</keyword>
<name>A0ABV4WKI3_9CYAN</name>
<keyword evidence="2" id="KW-1185">Reference proteome</keyword>
<evidence type="ECO:0000313" key="1">
    <source>
        <dbReference type="EMBL" id="MFB2835582.1"/>
    </source>
</evidence>
<keyword evidence="1" id="KW-0645">Protease</keyword>
<organism evidence="1 2">
    <name type="scientific">Floridaenema evergladense BLCC-F167</name>
    <dbReference type="NCBI Taxonomy" id="3153639"/>
    <lineage>
        <taxon>Bacteria</taxon>
        <taxon>Bacillati</taxon>
        <taxon>Cyanobacteriota</taxon>
        <taxon>Cyanophyceae</taxon>
        <taxon>Oscillatoriophycideae</taxon>
        <taxon>Aerosakkonematales</taxon>
        <taxon>Aerosakkonemataceae</taxon>
        <taxon>Floridanema</taxon>
        <taxon>Floridanema evergladense</taxon>
    </lineage>
</organism>
<gene>
    <name evidence="1" type="ORF">ACE1CA_13705</name>
</gene>
<dbReference type="Gene3D" id="2.40.10.10">
    <property type="entry name" value="Trypsin-like serine proteases"/>
    <property type="match status" value="2"/>
</dbReference>
<dbReference type="InterPro" id="IPR009003">
    <property type="entry name" value="Peptidase_S1_PA"/>
</dbReference>
<evidence type="ECO:0000313" key="2">
    <source>
        <dbReference type="Proteomes" id="UP001576780"/>
    </source>
</evidence>
<dbReference type="Pfam" id="PF13365">
    <property type="entry name" value="Trypsin_2"/>
    <property type="match status" value="1"/>
</dbReference>
<proteinExistence type="predicted"/>
<protein>
    <submittedName>
        <fullName evidence="1">Serine protease</fullName>
    </submittedName>
</protein>
<dbReference type="RefSeq" id="WP_413277992.1">
    <property type="nucleotide sequence ID" value="NZ_JBHFNT010000116.1"/>
</dbReference>
<dbReference type="PANTHER" id="PTHR43019">
    <property type="entry name" value="SERINE ENDOPROTEASE DEGS"/>
    <property type="match status" value="1"/>
</dbReference>
<dbReference type="SUPFAM" id="SSF50494">
    <property type="entry name" value="Trypsin-like serine proteases"/>
    <property type="match status" value="1"/>
</dbReference>
<dbReference type="GO" id="GO:0008233">
    <property type="term" value="F:peptidase activity"/>
    <property type="evidence" value="ECO:0007669"/>
    <property type="project" value="UniProtKB-KW"/>
</dbReference>
<accession>A0ABV4WKI3</accession>
<dbReference type="EMBL" id="JBHFNT010000116">
    <property type="protein sequence ID" value="MFB2835582.1"/>
    <property type="molecule type" value="Genomic_DNA"/>
</dbReference>
<dbReference type="PANTHER" id="PTHR43019:SF23">
    <property type="entry name" value="PROTEASE DO-LIKE 5, CHLOROPLASTIC"/>
    <property type="match status" value="1"/>
</dbReference>
<reference evidence="1 2" key="1">
    <citation type="submission" date="2024-09" db="EMBL/GenBank/DDBJ databases">
        <title>Floridaenema gen nov. (Aerosakkonemataceae, Aerosakkonematales ord. nov., Cyanobacteria) from benthic tropical and subtropical fresh waters, with the description of four new species.</title>
        <authorList>
            <person name="Moretto J.A."/>
            <person name="Berthold D.E."/>
            <person name="Lefler F.W."/>
            <person name="Huang I.-S."/>
            <person name="Laughinghouse H. IV."/>
        </authorList>
    </citation>
    <scope>NUCLEOTIDE SEQUENCE [LARGE SCALE GENOMIC DNA]</scope>
    <source>
        <strain evidence="1 2">BLCC-F167</strain>
    </source>
</reference>
<dbReference type="Proteomes" id="UP001576780">
    <property type="component" value="Unassembled WGS sequence"/>
</dbReference>
<sequence length="236" mass="25471">MLTTNLVSAFPVNSANEEIQIVNVRRLAQLTTVRILSGNASGSGVIVKRQGQVYTLLTSWHVVAFGSKYTVITPDNRGYSPIVPPKQLGNQDLGVIQFRSVANYAVAPVSQAPAMVGEKVFAAGFPMYQPGTINTTFDRGIQIFQFTSGEVSLLLPKSLYQGYRLGYTNDIAVGMSGGPIFNANGLLIGINGRVKNRDPDFGVYAFEDGSEPSPAMLQQMMNSSWGIPISKYVVAL</sequence>
<comment type="caution">
    <text evidence="1">The sequence shown here is derived from an EMBL/GenBank/DDBJ whole genome shotgun (WGS) entry which is preliminary data.</text>
</comment>